<gene>
    <name evidence="1" type="ORF">EDC63_10668</name>
</gene>
<dbReference type="Proteomes" id="UP000295367">
    <property type="component" value="Unassembled WGS sequence"/>
</dbReference>
<evidence type="ECO:0000313" key="1">
    <source>
        <dbReference type="EMBL" id="TCV86707.1"/>
    </source>
</evidence>
<keyword evidence="2" id="KW-1185">Reference proteome</keyword>
<comment type="caution">
    <text evidence="1">The sequence shown here is derived from an EMBL/GenBank/DDBJ whole genome shotgun (WGS) entry which is preliminary data.</text>
</comment>
<organism evidence="1 2">
    <name type="scientific">Sulfurirhabdus autotrophica</name>
    <dbReference type="NCBI Taxonomy" id="1706046"/>
    <lineage>
        <taxon>Bacteria</taxon>
        <taxon>Pseudomonadati</taxon>
        <taxon>Pseudomonadota</taxon>
        <taxon>Betaproteobacteria</taxon>
        <taxon>Nitrosomonadales</taxon>
        <taxon>Sulfuricellaceae</taxon>
        <taxon>Sulfurirhabdus</taxon>
    </lineage>
</organism>
<protein>
    <submittedName>
        <fullName evidence="1">Uncharacterized protein</fullName>
    </submittedName>
</protein>
<name>A0A4R3Y4R7_9PROT</name>
<dbReference type="EMBL" id="SMCO01000006">
    <property type="protein sequence ID" value="TCV86707.1"/>
    <property type="molecule type" value="Genomic_DNA"/>
</dbReference>
<dbReference type="AlphaFoldDB" id="A0A4R3Y4R7"/>
<evidence type="ECO:0000313" key="2">
    <source>
        <dbReference type="Proteomes" id="UP000295367"/>
    </source>
</evidence>
<sequence length="242" mass="27380">MEIMSTTSEFKKVFNQISEKMLASFDISGINSGEQVTPPQLIDAMNQFFIIFEKLDNDQSSHDHISKDEISQMGEHAIGCLMDLSVWADRLKLPKEKAGIDQVALGTAHWLIQHRGEIRILEPIVNALAIKANTTENKEALIALFHVISDVIEHSSSAIKSDLEKSDPTRPWRILNLNFAIVATRSQNTDLMVKAFDRLGHNLPEDCPSFFEEGLKQAEKPSFGPEIKTIMKDYFSKWTTRH</sequence>
<reference evidence="1 2" key="1">
    <citation type="submission" date="2019-03" db="EMBL/GenBank/DDBJ databases">
        <title>Genomic Encyclopedia of Type Strains, Phase IV (KMG-IV): sequencing the most valuable type-strain genomes for metagenomic binning, comparative biology and taxonomic classification.</title>
        <authorList>
            <person name="Goeker M."/>
        </authorList>
    </citation>
    <scope>NUCLEOTIDE SEQUENCE [LARGE SCALE GENOMIC DNA]</scope>
    <source>
        <strain evidence="1 2">DSM 100309</strain>
    </source>
</reference>
<accession>A0A4R3Y4R7</accession>
<proteinExistence type="predicted"/>